<feature type="coiled-coil region" evidence="6">
    <location>
        <begin position="784"/>
        <end position="825"/>
    </location>
</feature>
<comment type="subcellular location">
    <subcellularLocation>
        <location evidence="1">Nucleus</location>
    </subcellularLocation>
</comment>
<gene>
    <name evidence="9" type="ORF">SADUNF_Sadunf09G0038100</name>
</gene>
<evidence type="ECO:0000256" key="2">
    <source>
        <dbReference type="ARBA" id="ARBA00007413"/>
    </source>
</evidence>
<keyword evidence="10" id="KW-1185">Reference proteome</keyword>
<keyword evidence="3" id="KW-0507">mRNA processing</keyword>
<organism evidence="9 10">
    <name type="scientific">Salix dunnii</name>
    <dbReference type="NCBI Taxonomy" id="1413687"/>
    <lineage>
        <taxon>Eukaryota</taxon>
        <taxon>Viridiplantae</taxon>
        <taxon>Streptophyta</taxon>
        <taxon>Embryophyta</taxon>
        <taxon>Tracheophyta</taxon>
        <taxon>Spermatophyta</taxon>
        <taxon>Magnoliopsida</taxon>
        <taxon>eudicotyledons</taxon>
        <taxon>Gunneridae</taxon>
        <taxon>Pentapetalae</taxon>
        <taxon>rosids</taxon>
        <taxon>fabids</taxon>
        <taxon>Malpighiales</taxon>
        <taxon>Salicaceae</taxon>
        <taxon>Saliceae</taxon>
        <taxon>Salix</taxon>
    </lineage>
</organism>
<evidence type="ECO:0000256" key="5">
    <source>
        <dbReference type="ARBA" id="ARBA00023242"/>
    </source>
</evidence>
<dbReference type="GO" id="GO:0006406">
    <property type="term" value="P:mRNA export from nucleus"/>
    <property type="evidence" value="ECO:0007669"/>
    <property type="project" value="InterPro"/>
</dbReference>
<evidence type="ECO:0000313" key="10">
    <source>
        <dbReference type="Proteomes" id="UP000657918"/>
    </source>
</evidence>
<comment type="similarity">
    <text evidence="2">Belongs to the NCBP1 family.</text>
</comment>
<dbReference type="Pfam" id="PF09090">
    <property type="entry name" value="MIF4G_like_2"/>
    <property type="match status" value="1"/>
</dbReference>
<dbReference type="GO" id="GO:0000339">
    <property type="term" value="F:RNA cap binding"/>
    <property type="evidence" value="ECO:0007669"/>
    <property type="project" value="InterPro"/>
</dbReference>
<dbReference type="GO" id="GO:0005846">
    <property type="term" value="C:nuclear cap binding complex"/>
    <property type="evidence" value="ECO:0007669"/>
    <property type="project" value="InterPro"/>
</dbReference>
<accession>A0A835JQB9</accession>
<comment type="caution">
    <text evidence="9">The sequence shown here is derived from an EMBL/GenBank/DDBJ whole genome shotgun (WGS) entry which is preliminary data.</text>
</comment>
<dbReference type="EMBL" id="JADGMS010000009">
    <property type="protein sequence ID" value="KAF9675495.1"/>
    <property type="molecule type" value="Genomic_DNA"/>
</dbReference>
<dbReference type="GO" id="GO:0006397">
    <property type="term" value="P:mRNA processing"/>
    <property type="evidence" value="ECO:0007669"/>
    <property type="project" value="UniProtKB-KW"/>
</dbReference>
<dbReference type="SUPFAM" id="SSF48371">
    <property type="entry name" value="ARM repeat"/>
    <property type="match status" value="4"/>
</dbReference>
<dbReference type="Gene3D" id="1.25.40.180">
    <property type="match status" value="4"/>
</dbReference>
<dbReference type="GO" id="GO:0003729">
    <property type="term" value="F:mRNA binding"/>
    <property type="evidence" value="ECO:0007669"/>
    <property type="project" value="TreeGrafter"/>
</dbReference>
<dbReference type="OrthoDB" id="10252707at2759"/>
<dbReference type="GO" id="GO:0008380">
    <property type="term" value="P:RNA splicing"/>
    <property type="evidence" value="ECO:0007669"/>
    <property type="project" value="UniProtKB-KW"/>
</dbReference>
<evidence type="ECO:0000313" key="9">
    <source>
        <dbReference type="EMBL" id="KAF9675495.1"/>
    </source>
</evidence>
<keyword evidence="4" id="KW-0508">mRNA splicing</keyword>
<feature type="compositionally biased region" description="Polar residues" evidence="7">
    <location>
        <begin position="930"/>
        <end position="940"/>
    </location>
</feature>
<name>A0A835JQB9_9ROSI</name>
<proteinExistence type="inferred from homology"/>
<dbReference type="PANTHER" id="PTHR12412:SF2">
    <property type="entry name" value="NUCLEAR CAP-BINDING PROTEIN SUBUNIT 1"/>
    <property type="match status" value="1"/>
</dbReference>
<sequence>MSSWRSLLLRIGDKCPDYGTSSDFKEHIETCFGVIRRELEHSSDDILPFLLQCAEQLPHKIPLYGTLMKKGSVNDLLILLILSPPHTYTNTQVGLLNLENEDFVKQMVETTQANFQDALDFGNCDMIRILMRFLTVMMCSKVLQPSSLVVVFETLLSSAATTLDEEKGNPSWQARGDFYVSCILSCLPWGGSELVEQVPEEIECVMVGIEAYLSIRRHNSDTGLSFFEDEDESGSGVVEKDFLEDLWGRIQVLSSNGWKVDSVPRPHLSFEAQLVAGKSHEFGPINAPEQPEPLSEVSGVLYGKQKHNAELKYPQRIRRLNIFPASKTEDMQPIDRFIVEEYLLDVLLFLNGWLLFQNLFDSFEYLYKITGHGYLSLVSICAGVDQLDVITMFLIPYLLYLLFFFLGSCKASRKECASFMVGLPVPFRYDYLMAETIFSQLLLLPLPPFKPIYYTLVIMDLCKALPGAFPGVVAGAVRALFEKIADLDMECQTRLILWFSHHLMSQIVISSYFEMTKILIFQSCFGYLAWTMQWKFQDIVIRAKVVGFRGLGLKIEHRSNFQFIWPWEEWAFVLDLPKWAPQRVFVQEVLEREVRLSYWDKVKQSIENAPALEELLPPKGSPNFIYSIEDGRERTEQHALSAELNNKVKGRQTAREIISWVEESVFPNHGWDVALKVVAQTLLDIGSKSFTHLITVLERYGQVFARICPDHDKQVMLIAEVSSYWKNNAQMTAVAIDRMMGYRLISNLAIVRWVFSPANVEQFHTSDRPWEVLRNAIGKTYNRISDLRNEISSLKKSAVSAEAAAAKAKAELDAAESKLSLVDGEPVLGDNPVRLKRLKANAEKATEEEVSVHESLEAKEALLARALDENEALFLSLYKNFSNVLMERLPDPSRARTLRELKSVQADEMTVDLDQSSVMEVDNESRRPNKSQSNGGKDSNIYNVGEKEQWCLSTLGYVKAFARQYASEIWAHIEKLDADVLTENVHPLFKKAVYSGLSRPINDVSSG</sequence>
<protein>
    <recommendedName>
        <fullName evidence="8">MIF4G domain-containing protein</fullName>
    </recommendedName>
</protein>
<dbReference type="GO" id="GO:0000184">
    <property type="term" value="P:nuclear-transcribed mRNA catabolic process, nonsense-mediated decay"/>
    <property type="evidence" value="ECO:0007669"/>
    <property type="project" value="TreeGrafter"/>
</dbReference>
<dbReference type="InterPro" id="IPR003890">
    <property type="entry name" value="MIF4G-like_typ-3"/>
</dbReference>
<evidence type="ECO:0000256" key="1">
    <source>
        <dbReference type="ARBA" id="ARBA00004123"/>
    </source>
</evidence>
<evidence type="ECO:0000256" key="7">
    <source>
        <dbReference type="SAM" id="MobiDB-lite"/>
    </source>
</evidence>
<keyword evidence="5" id="KW-0539">Nucleus</keyword>
<evidence type="ECO:0000256" key="6">
    <source>
        <dbReference type="SAM" id="Coils"/>
    </source>
</evidence>
<dbReference type="GO" id="GO:0005634">
    <property type="term" value="C:nucleus"/>
    <property type="evidence" value="ECO:0007669"/>
    <property type="project" value="UniProtKB-SubCell"/>
</dbReference>
<evidence type="ECO:0000259" key="8">
    <source>
        <dbReference type="SMART" id="SM00543"/>
    </source>
</evidence>
<reference evidence="9 10" key="1">
    <citation type="submission" date="2020-10" db="EMBL/GenBank/DDBJ databases">
        <title>Plant Genome Project.</title>
        <authorList>
            <person name="Zhang R.-G."/>
        </authorList>
    </citation>
    <scope>NUCLEOTIDE SEQUENCE [LARGE SCALE GENOMIC DNA]</scope>
    <source>
        <strain evidence="9">FAFU-HL-1</strain>
        <tissue evidence="9">Leaf</tissue>
    </source>
</reference>
<dbReference type="SMART" id="SM00543">
    <property type="entry name" value="MIF4G"/>
    <property type="match status" value="1"/>
</dbReference>
<dbReference type="PANTHER" id="PTHR12412">
    <property type="entry name" value="CAP BINDING PROTEIN"/>
    <property type="match status" value="1"/>
</dbReference>
<dbReference type="Proteomes" id="UP000657918">
    <property type="component" value="Unassembled WGS sequence"/>
</dbReference>
<dbReference type="InterPro" id="IPR015172">
    <property type="entry name" value="MIF4G-like_typ-1"/>
</dbReference>
<dbReference type="AlphaFoldDB" id="A0A835JQB9"/>
<dbReference type="InterPro" id="IPR015174">
    <property type="entry name" value="MIF4G-like_typ-2"/>
</dbReference>
<feature type="region of interest" description="Disordered" evidence="7">
    <location>
        <begin position="912"/>
        <end position="940"/>
    </location>
</feature>
<dbReference type="InterPro" id="IPR016024">
    <property type="entry name" value="ARM-type_fold"/>
</dbReference>
<evidence type="ECO:0000256" key="3">
    <source>
        <dbReference type="ARBA" id="ARBA00022664"/>
    </source>
</evidence>
<dbReference type="InterPro" id="IPR027159">
    <property type="entry name" value="CBP80"/>
</dbReference>
<keyword evidence="6" id="KW-0175">Coiled coil</keyword>
<dbReference type="Pfam" id="PF02854">
    <property type="entry name" value="MIF4G"/>
    <property type="match status" value="1"/>
</dbReference>
<evidence type="ECO:0000256" key="4">
    <source>
        <dbReference type="ARBA" id="ARBA00023187"/>
    </source>
</evidence>
<feature type="domain" description="MIF4G" evidence="8">
    <location>
        <begin position="8"/>
        <end position="254"/>
    </location>
</feature>
<dbReference type="Pfam" id="PF09088">
    <property type="entry name" value="MIF4G_like"/>
    <property type="match status" value="2"/>
</dbReference>